<comment type="caution">
    <text evidence="1">The sequence shown here is derived from an EMBL/GenBank/DDBJ whole genome shotgun (WGS) entry which is preliminary data.</text>
</comment>
<dbReference type="AlphaFoldDB" id="A0A392VIH7"/>
<reference evidence="1 2" key="1">
    <citation type="journal article" date="2018" name="Front. Plant Sci.">
        <title>Red Clover (Trifolium pratense) and Zigzag Clover (T. medium) - A Picture of Genomic Similarities and Differences.</title>
        <authorList>
            <person name="Dluhosova J."/>
            <person name="Istvanek J."/>
            <person name="Nedelnik J."/>
            <person name="Repkova J."/>
        </authorList>
    </citation>
    <scope>NUCLEOTIDE SEQUENCE [LARGE SCALE GENOMIC DNA]</scope>
    <source>
        <strain evidence="2">cv. 10/8</strain>
        <tissue evidence="1">Leaf</tissue>
    </source>
</reference>
<accession>A0A392VIH7</accession>
<evidence type="ECO:0000313" key="1">
    <source>
        <dbReference type="EMBL" id="MCI86771.1"/>
    </source>
</evidence>
<protein>
    <submittedName>
        <fullName evidence="1">Uncharacterized protein</fullName>
    </submittedName>
</protein>
<name>A0A392VIH7_9FABA</name>
<dbReference type="EMBL" id="LXQA011149139">
    <property type="protein sequence ID" value="MCI86771.1"/>
    <property type="molecule type" value="Genomic_DNA"/>
</dbReference>
<dbReference type="Proteomes" id="UP000265520">
    <property type="component" value="Unassembled WGS sequence"/>
</dbReference>
<organism evidence="1 2">
    <name type="scientific">Trifolium medium</name>
    <dbReference type="NCBI Taxonomy" id="97028"/>
    <lineage>
        <taxon>Eukaryota</taxon>
        <taxon>Viridiplantae</taxon>
        <taxon>Streptophyta</taxon>
        <taxon>Embryophyta</taxon>
        <taxon>Tracheophyta</taxon>
        <taxon>Spermatophyta</taxon>
        <taxon>Magnoliopsida</taxon>
        <taxon>eudicotyledons</taxon>
        <taxon>Gunneridae</taxon>
        <taxon>Pentapetalae</taxon>
        <taxon>rosids</taxon>
        <taxon>fabids</taxon>
        <taxon>Fabales</taxon>
        <taxon>Fabaceae</taxon>
        <taxon>Papilionoideae</taxon>
        <taxon>50 kb inversion clade</taxon>
        <taxon>NPAAA clade</taxon>
        <taxon>Hologalegina</taxon>
        <taxon>IRL clade</taxon>
        <taxon>Trifolieae</taxon>
        <taxon>Trifolium</taxon>
    </lineage>
</organism>
<proteinExistence type="predicted"/>
<keyword evidence="2" id="KW-1185">Reference proteome</keyword>
<sequence>GVVVVVMCSDNGSANILSDVVPNVLLCRYLI</sequence>
<evidence type="ECO:0000313" key="2">
    <source>
        <dbReference type="Proteomes" id="UP000265520"/>
    </source>
</evidence>
<feature type="non-terminal residue" evidence="1">
    <location>
        <position position="1"/>
    </location>
</feature>